<feature type="chain" id="PRO_5044751209" description="Apple domain-containing protein" evidence="1">
    <location>
        <begin position="21"/>
        <end position="206"/>
    </location>
</feature>
<evidence type="ECO:0000259" key="2">
    <source>
        <dbReference type="PROSITE" id="PS50948"/>
    </source>
</evidence>
<feature type="signal peptide" evidence="1">
    <location>
        <begin position="1"/>
        <end position="20"/>
    </location>
</feature>
<dbReference type="EMBL" id="JACVVK020000137">
    <property type="protein sequence ID" value="KAK7489469.1"/>
    <property type="molecule type" value="Genomic_DNA"/>
</dbReference>
<proteinExistence type="predicted"/>
<protein>
    <recommendedName>
        <fullName evidence="2">Apple domain-containing protein</fullName>
    </recommendedName>
</protein>
<evidence type="ECO:0000313" key="4">
    <source>
        <dbReference type="Proteomes" id="UP001519460"/>
    </source>
</evidence>
<gene>
    <name evidence="3" type="ORF">BaRGS_00019268</name>
</gene>
<dbReference type="InterPro" id="IPR003609">
    <property type="entry name" value="Pan_app"/>
</dbReference>
<dbReference type="PROSITE" id="PS50948">
    <property type="entry name" value="PAN"/>
    <property type="match status" value="1"/>
</dbReference>
<accession>A0ABD0KQM9</accession>
<reference evidence="3 4" key="1">
    <citation type="journal article" date="2023" name="Sci. Data">
        <title>Genome assembly of the Korean intertidal mud-creeper Batillaria attramentaria.</title>
        <authorList>
            <person name="Patra A.K."/>
            <person name="Ho P.T."/>
            <person name="Jun S."/>
            <person name="Lee S.J."/>
            <person name="Kim Y."/>
            <person name="Won Y.J."/>
        </authorList>
    </citation>
    <scope>NUCLEOTIDE SEQUENCE [LARGE SCALE GENOMIC DNA]</scope>
    <source>
        <strain evidence="3">Wonlab-2016</strain>
    </source>
</reference>
<keyword evidence="1" id="KW-0732">Signal</keyword>
<name>A0ABD0KQM9_9CAEN</name>
<dbReference type="Proteomes" id="UP001519460">
    <property type="component" value="Unassembled WGS sequence"/>
</dbReference>
<keyword evidence="4" id="KW-1185">Reference proteome</keyword>
<comment type="caution">
    <text evidence="3">The sequence shown here is derived from an EMBL/GenBank/DDBJ whole genome shotgun (WGS) entry which is preliminary data.</text>
</comment>
<evidence type="ECO:0000313" key="3">
    <source>
        <dbReference type="EMBL" id="KAK7489469.1"/>
    </source>
</evidence>
<evidence type="ECO:0000256" key="1">
    <source>
        <dbReference type="SAM" id="SignalP"/>
    </source>
</evidence>
<sequence>MPGFNLVAGFLLFVLSGAHASELTVQNSSSATDVRTFDYDTCPRGAVFRDQQLTKVKTRSRLECADRCSSTVGCEAFNVCPDDLPGAFTCHLLSDRNPQGCDGLTAAPSSDCRYAAKRCPCQNGGTWNGHYCKCPVEFTGSCCERFIRDCQEAYDNGHTGTGAYRIHPIGAPSPFYVSNAHYVDTFDRSEQEMTVLTGEILEVILH</sequence>
<dbReference type="AlphaFoldDB" id="A0ABD0KQM9"/>
<feature type="domain" description="Apple" evidence="2">
    <location>
        <begin position="42"/>
        <end position="119"/>
    </location>
</feature>
<organism evidence="3 4">
    <name type="scientific">Batillaria attramentaria</name>
    <dbReference type="NCBI Taxonomy" id="370345"/>
    <lineage>
        <taxon>Eukaryota</taxon>
        <taxon>Metazoa</taxon>
        <taxon>Spiralia</taxon>
        <taxon>Lophotrochozoa</taxon>
        <taxon>Mollusca</taxon>
        <taxon>Gastropoda</taxon>
        <taxon>Caenogastropoda</taxon>
        <taxon>Sorbeoconcha</taxon>
        <taxon>Cerithioidea</taxon>
        <taxon>Batillariidae</taxon>
        <taxon>Batillaria</taxon>
    </lineage>
</organism>